<comment type="subcellular location">
    <subcellularLocation>
        <location evidence="1">Membrane</location>
    </subcellularLocation>
</comment>
<dbReference type="EMBL" id="LRDC01000001">
    <property type="protein sequence ID" value="KVX03367.1"/>
    <property type="molecule type" value="Genomic_DNA"/>
</dbReference>
<evidence type="ECO:0000256" key="1">
    <source>
        <dbReference type="ARBA" id="ARBA00004370"/>
    </source>
</evidence>
<name>A0A119D0S8_SHEFR</name>
<evidence type="ECO:0000259" key="5">
    <source>
        <dbReference type="PROSITE" id="PS50839"/>
    </source>
</evidence>
<dbReference type="RefSeq" id="WP_059743980.1">
    <property type="nucleotide sequence ID" value="NZ_LRDC01000001.1"/>
</dbReference>
<dbReference type="InterPro" id="IPR042240">
    <property type="entry name" value="CHASE_sf"/>
</dbReference>
<evidence type="ECO:0000256" key="2">
    <source>
        <dbReference type="ARBA" id="ARBA00022692"/>
    </source>
</evidence>
<dbReference type="Proteomes" id="UP000055702">
    <property type="component" value="Unassembled WGS sequence"/>
</dbReference>
<sequence>MVNSEVFLSDSLSTLITFAPESTLAQWEQVAMQLKNKGPHILNIGVAPNDVLSFIYPLEGNERAMGLDFRDNPAQWDSVQQARVMQKIFIQGPFKLIQGNKAIIGRMPIFSALL</sequence>
<dbReference type="Pfam" id="PF03924">
    <property type="entry name" value="CHASE"/>
    <property type="match status" value="1"/>
</dbReference>
<organism evidence="6">
    <name type="scientific">Shewanella frigidimarina</name>
    <dbReference type="NCBI Taxonomy" id="56812"/>
    <lineage>
        <taxon>Bacteria</taxon>
        <taxon>Pseudomonadati</taxon>
        <taxon>Pseudomonadota</taxon>
        <taxon>Gammaproteobacteria</taxon>
        <taxon>Alteromonadales</taxon>
        <taxon>Shewanellaceae</taxon>
        <taxon>Shewanella</taxon>
    </lineage>
</organism>
<comment type="caution">
    <text evidence="6">The sequence shown here is derived from an EMBL/GenBank/DDBJ whole genome shotgun (WGS) entry which is preliminary data.</text>
</comment>
<feature type="domain" description="CHASE" evidence="5">
    <location>
        <begin position="51"/>
        <end position="114"/>
    </location>
</feature>
<dbReference type="InterPro" id="IPR006189">
    <property type="entry name" value="CHASE_dom"/>
</dbReference>
<dbReference type="PROSITE" id="PS50839">
    <property type="entry name" value="CHASE"/>
    <property type="match status" value="1"/>
</dbReference>
<gene>
    <name evidence="6" type="ORF">AWJ07_02025</name>
</gene>
<keyword evidence="3" id="KW-1133">Transmembrane helix</keyword>
<evidence type="ECO:0000313" key="7">
    <source>
        <dbReference type="Proteomes" id="UP000055702"/>
    </source>
</evidence>
<dbReference type="GO" id="GO:0007165">
    <property type="term" value="P:signal transduction"/>
    <property type="evidence" value="ECO:0007669"/>
    <property type="project" value="UniProtKB-ARBA"/>
</dbReference>
<protein>
    <recommendedName>
        <fullName evidence="5">CHASE domain-containing protein</fullName>
    </recommendedName>
</protein>
<dbReference type="GO" id="GO:0016020">
    <property type="term" value="C:membrane"/>
    <property type="evidence" value="ECO:0007669"/>
    <property type="project" value="UniProtKB-SubCell"/>
</dbReference>
<evidence type="ECO:0000256" key="4">
    <source>
        <dbReference type="ARBA" id="ARBA00023136"/>
    </source>
</evidence>
<evidence type="ECO:0000313" key="6">
    <source>
        <dbReference type="EMBL" id="KVX03367.1"/>
    </source>
</evidence>
<reference evidence="6 7" key="1">
    <citation type="submission" date="2016-01" db="EMBL/GenBank/DDBJ databases">
        <title>Draft genome of the antarctic isolate Shewanella frigidimarina Ag06-30.</title>
        <authorList>
            <person name="Parmeciano Di Noto G."/>
            <person name="Vazquez S."/>
            <person name="Mac Cormack W."/>
            <person name="Iriarte A."/>
            <person name="Quiroga C."/>
        </authorList>
    </citation>
    <scope>NUCLEOTIDE SEQUENCE [LARGE SCALE GENOMIC DNA]</scope>
    <source>
        <strain evidence="6 7">Ag06-30</strain>
    </source>
</reference>
<dbReference type="Gene3D" id="3.30.450.350">
    <property type="entry name" value="CHASE domain"/>
    <property type="match status" value="1"/>
</dbReference>
<keyword evidence="2" id="KW-0812">Transmembrane</keyword>
<keyword evidence="4" id="KW-0472">Membrane</keyword>
<evidence type="ECO:0000256" key="3">
    <source>
        <dbReference type="ARBA" id="ARBA00022989"/>
    </source>
</evidence>
<proteinExistence type="predicted"/>
<dbReference type="AlphaFoldDB" id="A0A119D0S8"/>
<accession>A0A119D0S8</accession>
<dbReference type="GO" id="GO:0003824">
    <property type="term" value="F:catalytic activity"/>
    <property type="evidence" value="ECO:0007669"/>
    <property type="project" value="UniProtKB-ARBA"/>
</dbReference>